<comment type="caution">
    <text evidence="6">The sequence shown here is derived from an EMBL/GenBank/DDBJ whole genome shotgun (WGS) entry which is preliminary data.</text>
</comment>
<gene>
    <name evidence="6" type="ORF">A2Y75_08765</name>
</gene>
<dbReference type="STRING" id="1797197.A2Y75_08765"/>
<evidence type="ECO:0000256" key="2">
    <source>
        <dbReference type="ARBA" id="ARBA00037999"/>
    </source>
</evidence>
<dbReference type="Gene3D" id="3.90.1150.10">
    <property type="entry name" value="Aspartate Aminotransferase, domain 1"/>
    <property type="match status" value="1"/>
</dbReference>
<name>A0A1F2WIG8_9ACTN</name>
<dbReference type="InterPro" id="IPR015421">
    <property type="entry name" value="PyrdxlP-dep_Trfase_major"/>
</dbReference>
<dbReference type="CDD" id="cd00616">
    <property type="entry name" value="AHBA_syn"/>
    <property type="match status" value="1"/>
</dbReference>
<organism evidence="6 7">
    <name type="scientific">Candidatus Solincola sediminis</name>
    <dbReference type="NCBI Taxonomy" id="1797199"/>
    <lineage>
        <taxon>Bacteria</taxon>
        <taxon>Bacillati</taxon>
        <taxon>Actinomycetota</taxon>
        <taxon>Candidatus Geothermincolia</taxon>
        <taxon>Candidatus Geothermincolales</taxon>
        <taxon>Candidatus Geothermincolaceae</taxon>
        <taxon>Candidatus Solincola</taxon>
    </lineage>
</organism>
<evidence type="ECO:0000256" key="3">
    <source>
        <dbReference type="PIRSR" id="PIRSR000390-1"/>
    </source>
</evidence>
<dbReference type="Pfam" id="PF01041">
    <property type="entry name" value="DegT_DnrJ_EryC1"/>
    <property type="match status" value="1"/>
</dbReference>
<evidence type="ECO:0000313" key="7">
    <source>
        <dbReference type="Proteomes" id="UP000177876"/>
    </source>
</evidence>
<dbReference type="Gene3D" id="3.40.640.10">
    <property type="entry name" value="Type I PLP-dependent aspartate aminotransferase-like (Major domain)"/>
    <property type="match status" value="1"/>
</dbReference>
<dbReference type="GO" id="GO:0000271">
    <property type="term" value="P:polysaccharide biosynthetic process"/>
    <property type="evidence" value="ECO:0007669"/>
    <property type="project" value="TreeGrafter"/>
</dbReference>
<accession>A0A1F2WIG8</accession>
<dbReference type="SUPFAM" id="SSF53383">
    <property type="entry name" value="PLP-dependent transferases"/>
    <property type="match status" value="1"/>
</dbReference>
<dbReference type="InterPro" id="IPR000653">
    <property type="entry name" value="DegT/StrS_aminotransferase"/>
</dbReference>
<feature type="modified residue" description="N6-(pyridoxal phosphate)lysine" evidence="4">
    <location>
        <position position="189"/>
    </location>
</feature>
<evidence type="ECO:0000256" key="1">
    <source>
        <dbReference type="ARBA" id="ARBA00022898"/>
    </source>
</evidence>
<feature type="active site" description="Proton acceptor" evidence="3">
    <location>
        <position position="189"/>
    </location>
</feature>
<keyword evidence="1 4" id="KW-0663">Pyridoxal phosphate</keyword>
<protein>
    <recommendedName>
        <fullName evidence="8">Erythromycin biosynthesis sensory transduction protein eryC1</fullName>
    </recommendedName>
</protein>
<comment type="similarity">
    <text evidence="2 5">Belongs to the DegT/DnrJ/EryC1 family.</text>
</comment>
<evidence type="ECO:0000256" key="4">
    <source>
        <dbReference type="PIRSR" id="PIRSR000390-2"/>
    </source>
</evidence>
<dbReference type="EMBL" id="MELK01000042">
    <property type="protein sequence ID" value="OFW56646.1"/>
    <property type="molecule type" value="Genomic_DNA"/>
</dbReference>
<dbReference type="GO" id="GO:0030170">
    <property type="term" value="F:pyridoxal phosphate binding"/>
    <property type="evidence" value="ECO:0007669"/>
    <property type="project" value="TreeGrafter"/>
</dbReference>
<dbReference type="AlphaFoldDB" id="A0A1F2WIG8"/>
<dbReference type="GO" id="GO:0008483">
    <property type="term" value="F:transaminase activity"/>
    <property type="evidence" value="ECO:0007669"/>
    <property type="project" value="TreeGrafter"/>
</dbReference>
<evidence type="ECO:0008006" key="8">
    <source>
        <dbReference type="Google" id="ProtNLM"/>
    </source>
</evidence>
<dbReference type="InterPro" id="IPR015422">
    <property type="entry name" value="PyrdxlP-dep_Trfase_small"/>
</dbReference>
<reference evidence="6 7" key="1">
    <citation type="journal article" date="2016" name="Nat. Commun.">
        <title>Thousands of microbial genomes shed light on interconnected biogeochemical processes in an aquifer system.</title>
        <authorList>
            <person name="Anantharaman K."/>
            <person name="Brown C.T."/>
            <person name="Hug L.A."/>
            <person name="Sharon I."/>
            <person name="Castelle C.J."/>
            <person name="Probst A.J."/>
            <person name="Thomas B.C."/>
            <person name="Singh A."/>
            <person name="Wilkins M.J."/>
            <person name="Karaoz U."/>
            <person name="Brodie E.L."/>
            <person name="Williams K.H."/>
            <person name="Hubbard S.S."/>
            <person name="Banfield J.F."/>
        </authorList>
    </citation>
    <scope>NUCLEOTIDE SEQUENCE [LARGE SCALE GENOMIC DNA]</scope>
</reference>
<sequence length="367" mass="40082">MNRGKVPFLDLSRQESDIGKEIGAAVDRVLQSGNFILGSEVESFEKEFAAYCGSSHGIGVASGTDALVLALKASGLEPGEDVLVPAFSAPPTAVAVALAGGHPVFVDIDPITFNIDCDLIDGAIGPRTRFLVAVHLYGNCVNMPALMATADRHGLTVIEDCAQAHGAAVGEKMAGTWGRAGAYSFYPTKNLGACGDGGMVVTADEGLSERLRMLRNYGKNERDRLQEVGWNSRLDELQAAVLRVKLSYLDDWNRLRKQLASRYFEGLHSLPLNFPDWDGGDDHCFHLFVIASEARDELIHHLAKYGIETSIHYPVPLHLQEPFIESSVASCPQAEWAAKSVLSLPLYPELKEEEQELVIQGIRDFYR</sequence>
<dbReference type="PANTHER" id="PTHR30244:SF36">
    <property type="entry name" value="3-OXO-GLUCOSE-6-PHOSPHATE:GLUTAMATE AMINOTRANSFERASE"/>
    <property type="match status" value="1"/>
</dbReference>
<evidence type="ECO:0000313" key="6">
    <source>
        <dbReference type="EMBL" id="OFW56646.1"/>
    </source>
</evidence>
<dbReference type="PIRSF" id="PIRSF000390">
    <property type="entry name" value="PLP_StrS"/>
    <property type="match status" value="1"/>
</dbReference>
<proteinExistence type="inferred from homology"/>
<dbReference type="Proteomes" id="UP000177876">
    <property type="component" value="Unassembled WGS sequence"/>
</dbReference>
<dbReference type="InterPro" id="IPR015424">
    <property type="entry name" value="PyrdxlP-dep_Trfase"/>
</dbReference>
<dbReference type="PANTHER" id="PTHR30244">
    <property type="entry name" value="TRANSAMINASE"/>
    <property type="match status" value="1"/>
</dbReference>
<evidence type="ECO:0000256" key="5">
    <source>
        <dbReference type="RuleBase" id="RU004508"/>
    </source>
</evidence>